<reference evidence="1 2" key="1">
    <citation type="submission" date="2017-09" db="EMBL/GenBank/DDBJ databases">
        <title>Depth-based differentiation of microbial function through sediment-hosted aquifers and enrichment of novel symbionts in the deep terrestrial subsurface.</title>
        <authorList>
            <person name="Probst A.J."/>
            <person name="Ladd B."/>
            <person name="Jarett J.K."/>
            <person name="Geller-Mcgrath D.E."/>
            <person name="Sieber C.M."/>
            <person name="Emerson J.B."/>
            <person name="Anantharaman K."/>
            <person name="Thomas B.C."/>
            <person name="Malmstrom R."/>
            <person name="Stieglmeier M."/>
            <person name="Klingl A."/>
            <person name="Woyke T."/>
            <person name="Ryan C.M."/>
            <person name="Banfield J.F."/>
        </authorList>
    </citation>
    <scope>NUCLEOTIDE SEQUENCE [LARGE SCALE GENOMIC DNA]</scope>
    <source>
        <strain evidence="1">CG22_combo_CG10-13_8_21_14_all_43_12</strain>
    </source>
</reference>
<comment type="caution">
    <text evidence="1">The sequence shown here is derived from an EMBL/GenBank/DDBJ whole genome shotgun (WGS) entry which is preliminary data.</text>
</comment>
<name>A0A2H0DVM6_9BACT</name>
<protein>
    <submittedName>
        <fullName evidence="1">Uncharacterized protein</fullName>
    </submittedName>
</protein>
<dbReference type="Proteomes" id="UP000231136">
    <property type="component" value="Unassembled WGS sequence"/>
</dbReference>
<accession>A0A2H0DVM6</accession>
<dbReference type="AlphaFoldDB" id="A0A2H0DVM6"/>
<gene>
    <name evidence="1" type="ORF">COW83_00075</name>
</gene>
<organism evidence="1 2">
    <name type="scientific">Candidatus Collierbacteria bacterium CG22_combo_CG10-13_8_21_14_all_43_12</name>
    <dbReference type="NCBI Taxonomy" id="1974537"/>
    <lineage>
        <taxon>Bacteria</taxon>
        <taxon>Candidatus Collieribacteriota</taxon>
    </lineage>
</organism>
<dbReference type="EMBL" id="PCTR01000003">
    <property type="protein sequence ID" value="PIP86222.1"/>
    <property type="molecule type" value="Genomic_DNA"/>
</dbReference>
<evidence type="ECO:0000313" key="1">
    <source>
        <dbReference type="EMBL" id="PIP86222.1"/>
    </source>
</evidence>
<proteinExistence type="predicted"/>
<evidence type="ECO:0000313" key="2">
    <source>
        <dbReference type="Proteomes" id="UP000231136"/>
    </source>
</evidence>
<sequence>MTTVLKADRVRQIFLDSLYNDGEDTSSHVKAEGITTNAVGFNPDRLNSHKAEIEAMLDELPDEFKKSGGGGMSFLNACNDKHGNQWTNFHQTMEQLFQLGIAIGKVECLLPREIWSALPGGMPYYVVN</sequence>